<organism evidence="2 3">
    <name type="scientific">Calicophoron daubneyi</name>
    <name type="common">Rumen fluke</name>
    <name type="synonym">Paramphistomum daubneyi</name>
    <dbReference type="NCBI Taxonomy" id="300641"/>
    <lineage>
        <taxon>Eukaryota</taxon>
        <taxon>Metazoa</taxon>
        <taxon>Spiralia</taxon>
        <taxon>Lophotrochozoa</taxon>
        <taxon>Platyhelminthes</taxon>
        <taxon>Trematoda</taxon>
        <taxon>Digenea</taxon>
        <taxon>Plagiorchiida</taxon>
        <taxon>Pronocephalata</taxon>
        <taxon>Paramphistomoidea</taxon>
        <taxon>Paramphistomidae</taxon>
        <taxon>Calicophoron</taxon>
    </lineage>
</organism>
<reference evidence="2" key="1">
    <citation type="submission" date="2024-06" db="EMBL/GenBank/DDBJ databases">
        <authorList>
            <person name="Liu X."/>
            <person name="Lenzi L."/>
            <person name="Haldenby T S."/>
            <person name="Uol C."/>
        </authorList>
    </citation>
    <scope>NUCLEOTIDE SEQUENCE</scope>
</reference>
<dbReference type="EMBL" id="CAXLJL010000001">
    <property type="protein sequence ID" value="CAL5129440.1"/>
    <property type="molecule type" value="Genomic_DNA"/>
</dbReference>
<feature type="compositionally biased region" description="Acidic residues" evidence="1">
    <location>
        <begin position="229"/>
        <end position="252"/>
    </location>
</feature>
<name>A0AAV2SWV0_CALDB</name>
<evidence type="ECO:0000313" key="2">
    <source>
        <dbReference type="EMBL" id="CAL5129440.1"/>
    </source>
</evidence>
<proteinExistence type="predicted"/>
<evidence type="ECO:0000256" key="1">
    <source>
        <dbReference type="SAM" id="MobiDB-lite"/>
    </source>
</evidence>
<gene>
    <name evidence="2" type="ORF">CDAUBV1_LOCUS359</name>
</gene>
<dbReference type="Proteomes" id="UP001497525">
    <property type="component" value="Unassembled WGS sequence"/>
</dbReference>
<comment type="caution">
    <text evidence="2">The sequence shown here is derived from an EMBL/GenBank/DDBJ whole genome shotgun (WGS) entry which is preliminary data.</text>
</comment>
<sequence>MPSSKIPVTPEPATRRILAKPSNSFTRCVPPIQSTSEDSIQISLLQINKAILDLTLECRPAFTLLRKMAPLMTGVHEFCQEFRQMPDRLIAGSSVVGEALATCLNVPAHTMEQVMALESSLSDPAYYRQLSDFCLQVAGVDLRAIVRNLLSRLISPAMTEDIHCIGKCRKFVFRNSMIYCFVLDQVHKRPAFSAVEPKAVAKEARLWFRLRRAQKKDKPQEVVTLGLGPEEENWEEESLSSEEGEGTGEQDA</sequence>
<feature type="region of interest" description="Disordered" evidence="1">
    <location>
        <begin position="214"/>
        <end position="252"/>
    </location>
</feature>
<protein>
    <submittedName>
        <fullName evidence="2">Uncharacterized protein</fullName>
    </submittedName>
</protein>
<accession>A0AAV2SWV0</accession>
<dbReference type="AlphaFoldDB" id="A0AAV2SWV0"/>
<evidence type="ECO:0000313" key="3">
    <source>
        <dbReference type="Proteomes" id="UP001497525"/>
    </source>
</evidence>